<dbReference type="InterPro" id="IPR027266">
    <property type="entry name" value="TrmE/GcvT-like"/>
</dbReference>
<dbReference type="GO" id="GO:0005960">
    <property type="term" value="C:glycine cleavage complex"/>
    <property type="evidence" value="ECO:0007669"/>
    <property type="project" value="InterPro"/>
</dbReference>
<comment type="caution">
    <text evidence="11">The sequence shown here is derived from an EMBL/GenBank/DDBJ whole genome shotgun (WGS) entry which is preliminary data.</text>
</comment>
<evidence type="ECO:0000256" key="3">
    <source>
        <dbReference type="ARBA" id="ARBA00022576"/>
    </source>
</evidence>
<dbReference type="InterPro" id="IPR029043">
    <property type="entry name" value="GcvT/YgfZ_C"/>
</dbReference>
<comment type="catalytic activity">
    <reaction evidence="6 7">
        <text>N(6)-[(R)-S(8)-aminomethyldihydrolipoyl]-L-lysyl-[protein] + (6S)-5,6,7,8-tetrahydrofolate = N(6)-[(R)-dihydrolipoyl]-L-lysyl-[protein] + (6R)-5,10-methylene-5,6,7,8-tetrahydrofolate + NH4(+)</text>
        <dbReference type="Rhea" id="RHEA:16945"/>
        <dbReference type="Rhea" id="RHEA-COMP:10475"/>
        <dbReference type="Rhea" id="RHEA-COMP:10492"/>
        <dbReference type="ChEBI" id="CHEBI:15636"/>
        <dbReference type="ChEBI" id="CHEBI:28938"/>
        <dbReference type="ChEBI" id="CHEBI:57453"/>
        <dbReference type="ChEBI" id="CHEBI:83100"/>
        <dbReference type="ChEBI" id="CHEBI:83143"/>
        <dbReference type="EC" id="2.1.2.10"/>
    </reaction>
</comment>
<dbReference type="NCBIfam" id="TIGR00528">
    <property type="entry name" value="gcvT"/>
    <property type="match status" value="1"/>
</dbReference>
<comment type="function">
    <text evidence="7">The glycine cleavage system catalyzes the degradation of glycine.</text>
</comment>
<dbReference type="Proteomes" id="UP000014184">
    <property type="component" value="Unassembled WGS sequence"/>
</dbReference>
<dbReference type="HAMAP" id="MF_00259">
    <property type="entry name" value="GcvT"/>
    <property type="match status" value="1"/>
</dbReference>
<dbReference type="GO" id="GO:0004047">
    <property type="term" value="F:aminomethyltransferase activity"/>
    <property type="evidence" value="ECO:0007669"/>
    <property type="project" value="UniProtKB-UniRule"/>
</dbReference>
<dbReference type="InterPro" id="IPR028896">
    <property type="entry name" value="GcvT/YgfZ/DmdA"/>
</dbReference>
<dbReference type="InterPro" id="IPR013977">
    <property type="entry name" value="GcvT_C"/>
</dbReference>
<dbReference type="PANTHER" id="PTHR43757:SF2">
    <property type="entry name" value="AMINOMETHYLTRANSFERASE, MITOCHONDRIAL"/>
    <property type="match status" value="1"/>
</dbReference>
<dbReference type="GO" id="GO:0008483">
    <property type="term" value="F:transaminase activity"/>
    <property type="evidence" value="ECO:0007669"/>
    <property type="project" value="UniProtKB-KW"/>
</dbReference>
<comment type="similarity">
    <text evidence="1 7">Belongs to the GcvT family.</text>
</comment>
<evidence type="ECO:0000256" key="4">
    <source>
        <dbReference type="ARBA" id="ARBA00022679"/>
    </source>
</evidence>
<dbReference type="AlphaFoldDB" id="A0A9P2T9U4"/>
<evidence type="ECO:0000256" key="6">
    <source>
        <dbReference type="ARBA" id="ARBA00047665"/>
    </source>
</evidence>
<keyword evidence="4 7" id="KW-0808">Transferase</keyword>
<dbReference type="NCBIfam" id="NF001567">
    <property type="entry name" value="PRK00389.1"/>
    <property type="match status" value="1"/>
</dbReference>
<comment type="subunit">
    <text evidence="7">The glycine cleavage system is composed of four proteins: P, T, L and H.</text>
</comment>
<dbReference type="InterPro" id="IPR006223">
    <property type="entry name" value="GcvT"/>
</dbReference>
<name>A0A9P2T9U4_THEFU</name>
<evidence type="ECO:0000259" key="9">
    <source>
        <dbReference type="Pfam" id="PF01571"/>
    </source>
</evidence>
<dbReference type="SUPFAM" id="SSF101790">
    <property type="entry name" value="Aminomethyltransferase beta-barrel domain"/>
    <property type="match status" value="1"/>
</dbReference>
<dbReference type="FunFam" id="4.10.1250.10:FF:000001">
    <property type="entry name" value="Aminomethyltransferase"/>
    <property type="match status" value="1"/>
</dbReference>
<evidence type="ECO:0000256" key="2">
    <source>
        <dbReference type="ARBA" id="ARBA00012616"/>
    </source>
</evidence>
<dbReference type="Gene3D" id="3.30.1360.120">
    <property type="entry name" value="Probable tRNA modification gtpase trme, domain 1"/>
    <property type="match status" value="1"/>
</dbReference>
<dbReference type="RefSeq" id="WP_011292774.1">
    <property type="nucleotide sequence ID" value="NZ_AOSG01000068.1"/>
</dbReference>
<dbReference type="InterPro" id="IPR022903">
    <property type="entry name" value="GcvT_bac"/>
</dbReference>
<dbReference type="SUPFAM" id="SSF103025">
    <property type="entry name" value="Folate-binding domain"/>
    <property type="match status" value="1"/>
</dbReference>
<accession>A0A9P2T9U4</accession>
<dbReference type="InterPro" id="IPR006222">
    <property type="entry name" value="GCVT_N"/>
</dbReference>
<organism evidence="11 12">
    <name type="scientific">Thermobifida fusca TM51</name>
    <dbReference type="NCBI Taxonomy" id="1169414"/>
    <lineage>
        <taxon>Bacteria</taxon>
        <taxon>Bacillati</taxon>
        <taxon>Actinomycetota</taxon>
        <taxon>Actinomycetes</taxon>
        <taxon>Streptosporangiales</taxon>
        <taxon>Nocardiopsidaceae</taxon>
        <taxon>Thermobifida</taxon>
    </lineage>
</organism>
<feature type="binding site" evidence="8">
    <location>
        <position position="203"/>
    </location>
    <ligand>
        <name>substrate</name>
    </ligand>
</feature>
<evidence type="ECO:0000313" key="11">
    <source>
        <dbReference type="EMBL" id="EOR70559.1"/>
    </source>
</evidence>
<keyword evidence="12" id="KW-1185">Reference proteome</keyword>
<dbReference type="PANTHER" id="PTHR43757">
    <property type="entry name" value="AMINOMETHYLTRANSFERASE"/>
    <property type="match status" value="1"/>
</dbReference>
<evidence type="ECO:0000256" key="7">
    <source>
        <dbReference type="HAMAP-Rule" id="MF_00259"/>
    </source>
</evidence>
<dbReference type="Pfam" id="PF01571">
    <property type="entry name" value="GCV_T"/>
    <property type="match status" value="1"/>
</dbReference>
<evidence type="ECO:0000313" key="12">
    <source>
        <dbReference type="Proteomes" id="UP000014184"/>
    </source>
</evidence>
<dbReference type="EC" id="2.1.2.10" evidence="2 7"/>
<evidence type="ECO:0000259" key="10">
    <source>
        <dbReference type="Pfam" id="PF08669"/>
    </source>
</evidence>
<dbReference type="Pfam" id="PF08669">
    <property type="entry name" value="GCV_T_C"/>
    <property type="match status" value="1"/>
</dbReference>
<reference evidence="11 12" key="1">
    <citation type="journal article" date="2013" name="Genome Announc.">
        <title>Draft Genome Sequence of the Lignocellulose Decomposer Thermobifida fusca Strain TM51.</title>
        <authorList>
            <person name="Toth A."/>
            <person name="Barna T."/>
            <person name="Nagy I."/>
            <person name="Horvath B."/>
            <person name="Nagy I."/>
            <person name="Tancsics A."/>
            <person name="Kriszt B."/>
            <person name="Baka E."/>
            <person name="Fekete C."/>
            <person name="Kukolya J."/>
        </authorList>
    </citation>
    <scope>NUCLEOTIDE SEQUENCE [LARGE SCALE GENOMIC DNA]</scope>
    <source>
        <strain evidence="11 12">TM51</strain>
    </source>
</reference>
<feature type="domain" description="Aminomethyltransferase C-terminal" evidence="10">
    <location>
        <begin position="293"/>
        <end position="368"/>
    </location>
</feature>
<dbReference type="Gene3D" id="4.10.1250.10">
    <property type="entry name" value="Aminomethyltransferase fragment"/>
    <property type="match status" value="1"/>
</dbReference>
<keyword evidence="3 7" id="KW-0032">Aminotransferase</keyword>
<evidence type="ECO:0000256" key="1">
    <source>
        <dbReference type="ARBA" id="ARBA00008609"/>
    </source>
</evidence>
<dbReference type="GO" id="GO:0019464">
    <property type="term" value="P:glycine decarboxylation via glycine cleavage system"/>
    <property type="evidence" value="ECO:0007669"/>
    <property type="project" value="UniProtKB-UniRule"/>
</dbReference>
<protein>
    <recommendedName>
        <fullName evidence="2 7">Aminomethyltransferase</fullName>
        <ecNumber evidence="2 7">2.1.2.10</ecNumber>
    </recommendedName>
    <alternativeName>
        <fullName evidence="5 7">Glycine cleavage system T protein</fullName>
    </alternativeName>
</protein>
<proteinExistence type="inferred from homology"/>
<dbReference type="PIRSF" id="PIRSF006487">
    <property type="entry name" value="GcvT"/>
    <property type="match status" value="1"/>
</dbReference>
<dbReference type="EMBL" id="AOSG01000068">
    <property type="protein sequence ID" value="EOR70559.1"/>
    <property type="molecule type" value="Genomic_DNA"/>
</dbReference>
<gene>
    <name evidence="7 11" type="primary">gcvT</name>
    <name evidence="11" type="ORF">TM51_12067</name>
</gene>
<evidence type="ECO:0000256" key="5">
    <source>
        <dbReference type="ARBA" id="ARBA00031395"/>
    </source>
</evidence>
<dbReference type="FunFam" id="3.30.70.1400:FF:000001">
    <property type="entry name" value="Aminomethyltransferase"/>
    <property type="match status" value="1"/>
</dbReference>
<dbReference type="Gene3D" id="2.40.30.110">
    <property type="entry name" value="Aminomethyltransferase beta-barrel domains"/>
    <property type="match status" value="1"/>
</dbReference>
<sequence length="372" mass="38810">MTQPPTSDARTTPLYDTHVASGATMVEFAGWLMPLRYRSESAEHRAVRDAAGLFDLSHMGEIRVHGPQAADCLDYALVGQLSTLAVGRARYTMIVTEQGGVLDDLIVYRLADDDYLVVANAANTGTVAAALTERAAGFTATITDETADYALLALQGPQSAAILGPLTDVDLSALRPYAAQHGTVAGTAVLLSRTGYTGEDGFEIYLRPGTAAPALWDTLVEAGQPHGLLPAGLAARDTLRLEAGMPLYGNELTAELTPYDAGLGRVVKLDKPGDFVGRAALAARASSGPTQVLVGLVGRGRRVPRKGYPVLRDGVPVGTVTSGAPSPTLGKPIAIAAVKAGTDLSSGAFAVDVRGRAEAVDVVDLPFYRRTS</sequence>
<dbReference type="Gene3D" id="3.30.70.1400">
    <property type="entry name" value="Aminomethyltransferase beta-barrel domains"/>
    <property type="match status" value="1"/>
</dbReference>
<dbReference type="GO" id="GO:0005829">
    <property type="term" value="C:cytosol"/>
    <property type="evidence" value="ECO:0007669"/>
    <property type="project" value="TreeGrafter"/>
</dbReference>
<evidence type="ECO:0000256" key="8">
    <source>
        <dbReference type="PIRSR" id="PIRSR006487-1"/>
    </source>
</evidence>
<feature type="domain" description="GCVT N-terminal" evidence="9">
    <location>
        <begin position="14"/>
        <end position="271"/>
    </location>
</feature>